<reference evidence="2 3" key="2">
    <citation type="submission" date="2017-10" db="EMBL/GenBank/DDBJ databases">
        <title>Extensive intraspecific genome diversity in a model arbuscular mycorrhizal fungus.</title>
        <authorList>
            <person name="Chen E.C.H."/>
            <person name="Morin E."/>
            <person name="Baudet D."/>
            <person name="Noel J."/>
            <person name="Ndikumana S."/>
            <person name="Charron P."/>
            <person name="St-Onge C."/>
            <person name="Giorgi J."/>
            <person name="Grigoriev I.V."/>
            <person name="Roux C."/>
            <person name="Martin F.M."/>
            <person name="Corradi N."/>
        </authorList>
    </citation>
    <scope>NUCLEOTIDE SEQUENCE [LARGE SCALE GENOMIC DNA]</scope>
    <source>
        <strain evidence="2 3">C2</strain>
    </source>
</reference>
<evidence type="ECO:0000313" key="3">
    <source>
        <dbReference type="Proteomes" id="UP000233469"/>
    </source>
</evidence>
<dbReference type="Pfam" id="PF01936">
    <property type="entry name" value="NYN"/>
    <property type="match status" value="1"/>
</dbReference>
<evidence type="ECO:0000259" key="1">
    <source>
        <dbReference type="Pfam" id="PF01936"/>
    </source>
</evidence>
<dbReference type="EMBL" id="LLXL01000560">
    <property type="protein sequence ID" value="PKK70980.1"/>
    <property type="molecule type" value="Genomic_DNA"/>
</dbReference>
<name>A0A2N1NAZ7_9GLOM</name>
<sequence>MAMEILNSCNSPKEKFDFMRETFLKPEPAENKGSPEDLYIIIDNSNFYIGAFKSICQMEGLSENFQLFIDYGRLLRVIQKTRNLGRPPIIIGFRPPPLDSLWNRIRRDGYDIHIYDKIIITTNNETVTKEKMDDNAVGFHIDEVIFTKTPATIALVSGDCDYFRNIQGALERKWKVELWAWHSGITNYHYFYSDPLLYAKNNMHSPGVSHLVKKPFLQTTFIPLDNYYKIFSWGYGVANTEEMKILQLSDGDEIRIWENDDVMNCYVALDLFGWWHRYKRGILLLYFRSNEELQKAQLWVHEKHPNIRVKKL</sequence>
<dbReference type="InterPro" id="IPR021139">
    <property type="entry name" value="NYN"/>
</dbReference>
<reference evidence="2 3" key="1">
    <citation type="submission" date="2016-04" db="EMBL/GenBank/DDBJ databases">
        <title>Genome analyses suggest a sexual origin of heterokaryosis in a supposedly ancient asexual fungus.</title>
        <authorList>
            <person name="Ropars J."/>
            <person name="Sedzielewska K."/>
            <person name="Noel J."/>
            <person name="Charron P."/>
            <person name="Farinelli L."/>
            <person name="Marton T."/>
            <person name="Kruger M."/>
            <person name="Pelin A."/>
            <person name="Brachmann A."/>
            <person name="Corradi N."/>
        </authorList>
    </citation>
    <scope>NUCLEOTIDE SEQUENCE [LARGE SCALE GENOMIC DNA]</scope>
    <source>
        <strain evidence="2 3">C2</strain>
    </source>
</reference>
<dbReference type="Gene3D" id="3.40.50.1010">
    <property type="entry name" value="5'-nuclease"/>
    <property type="match status" value="1"/>
</dbReference>
<comment type="caution">
    <text evidence="2">The sequence shown here is derived from an EMBL/GenBank/DDBJ whole genome shotgun (WGS) entry which is preliminary data.</text>
</comment>
<organism evidence="2 3">
    <name type="scientific">Rhizophagus irregularis</name>
    <dbReference type="NCBI Taxonomy" id="588596"/>
    <lineage>
        <taxon>Eukaryota</taxon>
        <taxon>Fungi</taxon>
        <taxon>Fungi incertae sedis</taxon>
        <taxon>Mucoromycota</taxon>
        <taxon>Glomeromycotina</taxon>
        <taxon>Glomeromycetes</taxon>
        <taxon>Glomerales</taxon>
        <taxon>Glomeraceae</taxon>
        <taxon>Rhizophagus</taxon>
    </lineage>
</organism>
<gene>
    <name evidence="2" type="ORF">RhiirC2_711493</name>
</gene>
<proteinExistence type="predicted"/>
<evidence type="ECO:0000313" key="2">
    <source>
        <dbReference type="EMBL" id="PKK70980.1"/>
    </source>
</evidence>
<dbReference type="GO" id="GO:0004540">
    <property type="term" value="F:RNA nuclease activity"/>
    <property type="evidence" value="ECO:0007669"/>
    <property type="project" value="InterPro"/>
</dbReference>
<protein>
    <recommendedName>
        <fullName evidence="1">NYN domain-containing protein</fullName>
    </recommendedName>
</protein>
<accession>A0A2N1NAZ7</accession>
<dbReference type="VEuPathDB" id="FungiDB:RhiirA1_513736"/>
<feature type="domain" description="NYN" evidence="1">
    <location>
        <begin position="39"/>
        <end position="181"/>
    </location>
</feature>
<dbReference type="Proteomes" id="UP000233469">
    <property type="component" value="Unassembled WGS sequence"/>
</dbReference>
<dbReference type="VEuPathDB" id="FungiDB:FUN_015351"/>
<dbReference type="VEuPathDB" id="FungiDB:RhiirFUN_011150"/>
<dbReference type="AlphaFoldDB" id="A0A2N1NAZ7"/>